<dbReference type="GO" id="GO:0008270">
    <property type="term" value="F:zinc ion binding"/>
    <property type="evidence" value="ECO:0007669"/>
    <property type="project" value="UniProtKB-UniRule"/>
</dbReference>
<dbReference type="AlphaFoldDB" id="A0A072U9Z9"/>
<keyword evidence="1" id="KW-0479">Metal-binding</keyword>
<dbReference type="Proteomes" id="UP000002051">
    <property type="component" value="Chromosome 6"/>
</dbReference>
<comment type="subcellular location">
    <subcellularLocation>
        <location evidence="1">Nucleus</location>
    </subcellularLocation>
</comment>
<dbReference type="PANTHER" id="PTHR31669:SF302">
    <property type="entry name" value="PROTEIN FAR1-RELATED SEQUENCE"/>
    <property type="match status" value="1"/>
</dbReference>
<dbReference type="PANTHER" id="PTHR31669">
    <property type="entry name" value="PROTEIN FAR1-RELATED SEQUENCE 10-RELATED"/>
    <property type="match status" value="1"/>
</dbReference>
<organism evidence="2 4">
    <name type="scientific">Medicago truncatula</name>
    <name type="common">Barrel medic</name>
    <name type="synonym">Medicago tribuloides</name>
    <dbReference type="NCBI Taxonomy" id="3880"/>
    <lineage>
        <taxon>Eukaryota</taxon>
        <taxon>Viridiplantae</taxon>
        <taxon>Streptophyta</taxon>
        <taxon>Embryophyta</taxon>
        <taxon>Tracheophyta</taxon>
        <taxon>Spermatophyta</taxon>
        <taxon>Magnoliopsida</taxon>
        <taxon>eudicotyledons</taxon>
        <taxon>Gunneridae</taxon>
        <taxon>Pentapetalae</taxon>
        <taxon>rosids</taxon>
        <taxon>fabids</taxon>
        <taxon>Fabales</taxon>
        <taxon>Fabaceae</taxon>
        <taxon>Papilionoideae</taxon>
        <taxon>50 kb inversion clade</taxon>
        <taxon>NPAAA clade</taxon>
        <taxon>Hologalegina</taxon>
        <taxon>IRL clade</taxon>
        <taxon>Trifolieae</taxon>
        <taxon>Medicago</taxon>
    </lineage>
</organism>
<reference evidence="2 4" key="1">
    <citation type="journal article" date="2011" name="Nature">
        <title>The Medicago genome provides insight into the evolution of rhizobial symbioses.</title>
        <authorList>
            <person name="Young N.D."/>
            <person name="Debelle F."/>
            <person name="Oldroyd G.E."/>
            <person name="Geurts R."/>
            <person name="Cannon S.B."/>
            <person name="Udvardi M.K."/>
            <person name="Benedito V.A."/>
            <person name="Mayer K.F."/>
            <person name="Gouzy J."/>
            <person name="Schoof H."/>
            <person name="Van de Peer Y."/>
            <person name="Proost S."/>
            <person name="Cook D.R."/>
            <person name="Meyers B.C."/>
            <person name="Spannagl M."/>
            <person name="Cheung F."/>
            <person name="De Mita S."/>
            <person name="Krishnakumar V."/>
            <person name="Gundlach H."/>
            <person name="Zhou S."/>
            <person name="Mudge J."/>
            <person name="Bharti A.K."/>
            <person name="Murray J.D."/>
            <person name="Naoumkina M.A."/>
            <person name="Rosen B."/>
            <person name="Silverstein K.A."/>
            <person name="Tang H."/>
            <person name="Rombauts S."/>
            <person name="Zhao P.X."/>
            <person name="Zhou P."/>
            <person name="Barbe V."/>
            <person name="Bardou P."/>
            <person name="Bechner M."/>
            <person name="Bellec A."/>
            <person name="Berger A."/>
            <person name="Berges H."/>
            <person name="Bidwell S."/>
            <person name="Bisseling T."/>
            <person name="Choisne N."/>
            <person name="Couloux A."/>
            <person name="Denny R."/>
            <person name="Deshpande S."/>
            <person name="Dai X."/>
            <person name="Doyle J.J."/>
            <person name="Dudez A.M."/>
            <person name="Farmer A.D."/>
            <person name="Fouteau S."/>
            <person name="Franken C."/>
            <person name="Gibelin C."/>
            <person name="Gish J."/>
            <person name="Goldstein S."/>
            <person name="Gonzalez A.J."/>
            <person name="Green P.J."/>
            <person name="Hallab A."/>
            <person name="Hartog M."/>
            <person name="Hua A."/>
            <person name="Humphray S.J."/>
            <person name="Jeong D.H."/>
            <person name="Jing Y."/>
            <person name="Jocker A."/>
            <person name="Kenton S.M."/>
            <person name="Kim D.J."/>
            <person name="Klee K."/>
            <person name="Lai H."/>
            <person name="Lang C."/>
            <person name="Lin S."/>
            <person name="Macmil S.L."/>
            <person name="Magdelenat G."/>
            <person name="Matthews L."/>
            <person name="McCorrison J."/>
            <person name="Monaghan E.L."/>
            <person name="Mun J.H."/>
            <person name="Najar F.Z."/>
            <person name="Nicholson C."/>
            <person name="Noirot C."/>
            <person name="O'Bleness M."/>
            <person name="Paule C.R."/>
            <person name="Poulain J."/>
            <person name="Prion F."/>
            <person name="Qin B."/>
            <person name="Qu C."/>
            <person name="Retzel E.F."/>
            <person name="Riddle C."/>
            <person name="Sallet E."/>
            <person name="Samain S."/>
            <person name="Samson N."/>
            <person name="Sanders I."/>
            <person name="Saurat O."/>
            <person name="Scarpelli C."/>
            <person name="Schiex T."/>
            <person name="Segurens B."/>
            <person name="Severin A.J."/>
            <person name="Sherrier D.J."/>
            <person name="Shi R."/>
            <person name="Sims S."/>
            <person name="Singer S.R."/>
            <person name="Sinharoy S."/>
            <person name="Sterck L."/>
            <person name="Viollet A."/>
            <person name="Wang B.B."/>
            <person name="Wang K."/>
            <person name="Wang M."/>
            <person name="Wang X."/>
            <person name="Warfsmann J."/>
            <person name="Weissenbach J."/>
            <person name="White D.D."/>
            <person name="White J.D."/>
            <person name="Wiley G.B."/>
            <person name="Wincker P."/>
            <person name="Xing Y."/>
            <person name="Yang L."/>
            <person name="Yao Z."/>
            <person name="Ying F."/>
            <person name="Zhai J."/>
            <person name="Zhou L."/>
            <person name="Zuber A."/>
            <person name="Denarie J."/>
            <person name="Dixon R.A."/>
            <person name="May G.D."/>
            <person name="Schwartz D.C."/>
            <person name="Rogers J."/>
            <person name="Quetier F."/>
            <person name="Town C.D."/>
            <person name="Roe B.A."/>
        </authorList>
    </citation>
    <scope>NUCLEOTIDE SEQUENCE [LARGE SCALE GENOMIC DNA]</scope>
    <source>
        <strain evidence="2">A17</strain>
        <strain evidence="3 4">cv. Jemalong A17</strain>
    </source>
</reference>
<reference evidence="2 4" key="2">
    <citation type="journal article" date="2014" name="BMC Genomics">
        <title>An improved genome release (version Mt4.0) for the model legume Medicago truncatula.</title>
        <authorList>
            <person name="Tang H."/>
            <person name="Krishnakumar V."/>
            <person name="Bidwell S."/>
            <person name="Rosen B."/>
            <person name="Chan A."/>
            <person name="Zhou S."/>
            <person name="Gentzbittel L."/>
            <person name="Childs K.L."/>
            <person name="Yandell M."/>
            <person name="Gundlach H."/>
            <person name="Mayer K.F."/>
            <person name="Schwartz D.C."/>
            <person name="Town C.D."/>
        </authorList>
    </citation>
    <scope>GENOME REANNOTATION</scope>
    <source>
        <strain evidence="2">A17</strain>
        <strain evidence="3 4">cv. Jemalong A17</strain>
    </source>
</reference>
<gene>
    <name evidence="2" type="ordered locus">MTR_6g048540</name>
</gene>
<dbReference type="GO" id="GO:0006355">
    <property type="term" value="P:regulation of DNA-templated transcription"/>
    <property type="evidence" value="ECO:0007669"/>
    <property type="project" value="UniProtKB-UniRule"/>
</dbReference>
<reference evidence="3" key="3">
    <citation type="submission" date="2015-04" db="UniProtKB">
        <authorList>
            <consortium name="EnsemblPlants"/>
        </authorList>
    </citation>
    <scope>IDENTIFICATION</scope>
    <source>
        <strain evidence="3">cv. Jemalong A17</strain>
    </source>
</reference>
<keyword evidence="4" id="KW-1185">Reference proteome</keyword>
<evidence type="ECO:0000256" key="1">
    <source>
        <dbReference type="RuleBase" id="RU367018"/>
    </source>
</evidence>
<dbReference type="EMBL" id="CM001222">
    <property type="protein sequence ID" value="KEH26256.1"/>
    <property type="molecule type" value="Genomic_DNA"/>
</dbReference>
<protein>
    <recommendedName>
        <fullName evidence="1">Protein FAR1-RELATED SEQUENCE</fullName>
    </recommendedName>
</protein>
<name>A0A072U9Z9_MEDTR</name>
<evidence type="ECO:0000313" key="2">
    <source>
        <dbReference type="EMBL" id="KEH26256.1"/>
    </source>
</evidence>
<keyword evidence="1" id="KW-0862">Zinc</keyword>
<comment type="similarity">
    <text evidence="1">Belongs to the FHY3/FAR1 family.</text>
</comment>
<keyword evidence="1" id="KW-0863">Zinc-finger</keyword>
<evidence type="ECO:0000313" key="4">
    <source>
        <dbReference type="Proteomes" id="UP000002051"/>
    </source>
</evidence>
<accession>A0A072U9Z9</accession>
<dbReference type="EnsemblPlants" id="KEH26256">
    <property type="protein sequence ID" value="KEH26256"/>
    <property type="gene ID" value="MTR_6g048540"/>
</dbReference>
<comment type="function">
    <text evidence="1">Putative transcription activator involved in regulating light control of development.</text>
</comment>
<keyword evidence="1" id="KW-0539">Nucleus</keyword>
<proteinExistence type="inferred from homology"/>
<dbReference type="GO" id="GO:0005634">
    <property type="term" value="C:nucleus"/>
    <property type="evidence" value="ECO:0007669"/>
    <property type="project" value="UniProtKB-SubCell"/>
</dbReference>
<sequence length="236" mass="26881">MDAYDVEISHENISMGSPNVGEELNSKPCNGMEFKTFKKVREFYNLFARKIGFGLRVRSTKPKRAILVCSNEGQHLVKSSNNKEIQDDTNQAKRKSSYILSNQLHLLVMQAKGVSQIPSNFILQHWTKDANKGINLSNTESNFDDQTGTSKILRRMHVQQEAKLLVDLAKDSDEIYTFVMSELSQTRMSAIAMKKSNLPIGDGISPLESSQDVNEIYSSEEEMKFIRQRKKVNRQN</sequence>
<dbReference type="HOGENOM" id="CLU_1176950_0_0_1"/>
<evidence type="ECO:0000313" key="3">
    <source>
        <dbReference type="EnsemblPlants" id="KEH26256"/>
    </source>
</evidence>
<dbReference type="InterPro" id="IPR031052">
    <property type="entry name" value="FHY3/FAR1"/>
</dbReference>